<comment type="caution">
    <text evidence="1">The sequence shown here is derived from an EMBL/GenBank/DDBJ whole genome shotgun (WGS) entry which is preliminary data.</text>
</comment>
<name>A0A699VWY0_TANCI</name>
<sequence>ACSGATSSSANDVWYKFVATSTSYGITATSAFDGVLEVLSGTCGSLSSLGCSDEFGTNGSEQVPLTGLVPGNTYYVRYFAYNGTAGNGAFTICATALTDLIVSTPQAVGGSYYNVTVTSTGAATLNDDLTVFGAMTVQNGGSVTTDATSYYIQGPG</sequence>
<protein>
    <submittedName>
        <fullName evidence="1">Uncharacterized protein</fullName>
    </submittedName>
</protein>
<dbReference type="AlphaFoldDB" id="A0A699VWY0"/>
<gene>
    <name evidence="1" type="ORF">Tci_912031</name>
</gene>
<dbReference type="EMBL" id="BKCJ011527144">
    <property type="protein sequence ID" value="GFD40062.1"/>
    <property type="molecule type" value="Genomic_DNA"/>
</dbReference>
<accession>A0A699VWY0</accession>
<feature type="non-terminal residue" evidence="1">
    <location>
        <position position="1"/>
    </location>
</feature>
<organism evidence="1">
    <name type="scientific">Tanacetum cinerariifolium</name>
    <name type="common">Dalmatian daisy</name>
    <name type="synonym">Chrysanthemum cinerariifolium</name>
    <dbReference type="NCBI Taxonomy" id="118510"/>
    <lineage>
        <taxon>Eukaryota</taxon>
        <taxon>Viridiplantae</taxon>
        <taxon>Streptophyta</taxon>
        <taxon>Embryophyta</taxon>
        <taxon>Tracheophyta</taxon>
        <taxon>Spermatophyta</taxon>
        <taxon>Magnoliopsida</taxon>
        <taxon>eudicotyledons</taxon>
        <taxon>Gunneridae</taxon>
        <taxon>Pentapetalae</taxon>
        <taxon>asterids</taxon>
        <taxon>campanulids</taxon>
        <taxon>Asterales</taxon>
        <taxon>Asteraceae</taxon>
        <taxon>Asteroideae</taxon>
        <taxon>Anthemideae</taxon>
        <taxon>Anthemidinae</taxon>
        <taxon>Tanacetum</taxon>
    </lineage>
</organism>
<proteinExistence type="predicted"/>
<reference evidence="1" key="1">
    <citation type="journal article" date="2019" name="Sci. Rep.">
        <title>Draft genome of Tanacetum cinerariifolium, the natural source of mosquito coil.</title>
        <authorList>
            <person name="Yamashiro T."/>
            <person name="Shiraishi A."/>
            <person name="Satake H."/>
            <person name="Nakayama K."/>
        </authorList>
    </citation>
    <scope>NUCLEOTIDE SEQUENCE</scope>
</reference>
<feature type="non-terminal residue" evidence="1">
    <location>
        <position position="156"/>
    </location>
</feature>
<evidence type="ECO:0000313" key="1">
    <source>
        <dbReference type="EMBL" id="GFD40062.1"/>
    </source>
</evidence>